<sequence length="120" mass="12544">MTDLTQAGWIWLAKGAGAVAGSAISLAYILPKHRRDAAIRFAVGVVCGMIFGGATGLKLSEQLGLTAKLGPAEIMLMGAAAASLCAWSAIGLLLRYFHTRAAERGAGRAQIREPHQQKGI</sequence>
<dbReference type="OrthoDB" id="7906947at2"/>
<comment type="caution">
    <text evidence="2">The sequence shown here is derived from an EMBL/GenBank/DDBJ whole genome shotgun (WGS) entry which is preliminary data.</text>
</comment>
<accession>K2P024</accession>
<dbReference type="Pfam" id="PF19602">
    <property type="entry name" value="DUF6107"/>
    <property type="match status" value="1"/>
</dbReference>
<keyword evidence="1" id="KW-1133">Transmembrane helix</keyword>
<keyword evidence="1" id="KW-0472">Membrane</keyword>
<dbReference type="EMBL" id="AMSI01000016">
    <property type="protein sequence ID" value="EKF40631.1"/>
    <property type="molecule type" value="Genomic_DNA"/>
</dbReference>
<dbReference type="AlphaFoldDB" id="K2P024"/>
<dbReference type="Proteomes" id="UP000007374">
    <property type="component" value="Unassembled WGS sequence"/>
</dbReference>
<feature type="transmembrane region" description="Helical" evidence="1">
    <location>
        <begin position="6"/>
        <end position="30"/>
    </location>
</feature>
<dbReference type="RefSeq" id="WP_009452177.1">
    <property type="nucleotide sequence ID" value="NZ_AMSI01000016.1"/>
</dbReference>
<keyword evidence="3" id="KW-1185">Reference proteome</keyword>
<keyword evidence="1" id="KW-0812">Transmembrane</keyword>
<dbReference type="PATRIC" id="fig|1231190.3.peg.4096"/>
<proteinExistence type="predicted"/>
<dbReference type="eggNOG" id="ENOG5033257">
    <property type="taxonomic scope" value="Bacteria"/>
</dbReference>
<dbReference type="InterPro" id="IPR046089">
    <property type="entry name" value="DUF6107"/>
</dbReference>
<evidence type="ECO:0008006" key="4">
    <source>
        <dbReference type="Google" id="ProtNLM"/>
    </source>
</evidence>
<reference evidence="2 3" key="1">
    <citation type="journal article" date="2012" name="J. Bacteriol.">
        <title>Genome Sequence of Nitratireductor indicus Type Strain C115.</title>
        <authorList>
            <person name="Lai Q."/>
            <person name="Li G."/>
            <person name="Yu Z."/>
            <person name="Shao Z."/>
        </authorList>
    </citation>
    <scope>NUCLEOTIDE SEQUENCE [LARGE SCALE GENOMIC DNA]</scope>
    <source>
        <strain evidence="2 3">C115</strain>
    </source>
</reference>
<organism evidence="2 3">
    <name type="scientific">Nitratireductor indicus C115</name>
    <dbReference type="NCBI Taxonomy" id="1231190"/>
    <lineage>
        <taxon>Bacteria</taxon>
        <taxon>Pseudomonadati</taxon>
        <taxon>Pseudomonadota</taxon>
        <taxon>Alphaproteobacteria</taxon>
        <taxon>Hyphomicrobiales</taxon>
        <taxon>Phyllobacteriaceae</taxon>
        <taxon>Nitratireductor</taxon>
    </lineage>
</organism>
<feature type="transmembrane region" description="Helical" evidence="1">
    <location>
        <begin position="37"/>
        <end position="54"/>
    </location>
</feature>
<gene>
    <name evidence="2" type="ORF">NA8A_19820</name>
</gene>
<evidence type="ECO:0000256" key="1">
    <source>
        <dbReference type="SAM" id="Phobius"/>
    </source>
</evidence>
<dbReference type="STRING" id="721133.SAMN05216176_103415"/>
<evidence type="ECO:0000313" key="2">
    <source>
        <dbReference type="EMBL" id="EKF40631.1"/>
    </source>
</evidence>
<name>K2P024_9HYPH</name>
<feature type="transmembrane region" description="Helical" evidence="1">
    <location>
        <begin position="74"/>
        <end position="94"/>
    </location>
</feature>
<protein>
    <recommendedName>
        <fullName evidence="4">Transmembrane protein</fullName>
    </recommendedName>
</protein>
<evidence type="ECO:0000313" key="3">
    <source>
        <dbReference type="Proteomes" id="UP000007374"/>
    </source>
</evidence>